<gene>
    <name evidence="1" type="ORF">PL11_001335</name>
</gene>
<dbReference type="AlphaFoldDB" id="A0A1S6QGC7"/>
<sequence>MNRDVKLILERINPLFKRISHTRYWIRIVNDHYDNQFNFFFHSQRAGMRERSIPLHSITNYQLEYLETVINEIQEHFNLSIYYSGFKGQRWPSNNRVIQWK</sequence>
<accession>A0A1S6QGC7</accession>
<protein>
    <submittedName>
        <fullName evidence="1">Acetyl-CoA carboxylase</fullName>
    </submittedName>
</protein>
<dbReference type="EMBL" id="CP018906">
    <property type="protein sequence ID" value="AQW20649.1"/>
    <property type="molecule type" value="Genomic_DNA"/>
</dbReference>
<organism evidence="1 2">
    <name type="scientific">Lentilactobacillus curieae</name>
    <dbReference type="NCBI Taxonomy" id="1138822"/>
    <lineage>
        <taxon>Bacteria</taxon>
        <taxon>Bacillati</taxon>
        <taxon>Bacillota</taxon>
        <taxon>Bacilli</taxon>
        <taxon>Lactobacillales</taxon>
        <taxon>Lactobacillaceae</taxon>
        <taxon>Lentilactobacillus</taxon>
    </lineage>
</organism>
<dbReference type="RefSeq" id="WP_035165775.1">
    <property type="nucleotide sequence ID" value="NZ_CP018906.1"/>
</dbReference>
<proteinExistence type="predicted"/>
<evidence type="ECO:0000313" key="2">
    <source>
        <dbReference type="Proteomes" id="UP000030361"/>
    </source>
</evidence>
<keyword evidence="2" id="KW-1185">Reference proteome</keyword>
<dbReference type="OrthoDB" id="2248172at2"/>
<reference evidence="1 2" key="1">
    <citation type="journal article" date="2015" name="Genome Announc.">
        <title>Genome Sequence of Lactobacillus curieae CCTCC M 2011381T, a Novel Producer of Gamma-aminobutyric Acid.</title>
        <authorList>
            <person name="Wang Y."/>
            <person name="Wang Y."/>
            <person name="Lang C."/>
            <person name="Wei D."/>
            <person name="Xu P."/>
            <person name="Xie J."/>
        </authorList>
    </citation>
    <scope>NUCLEOTIDE SEQUENCE [LARGE SCALE GENOMIC DNA]</scope>
    <source>
        <strain evidence="1 2">CCTCC M 2011381</strain>
    </source>
</reference>
<dbReference type="KEGG" id="lcu:PL11_001335"/>
<evidence type="ECO:0000313" key="1">
    <source>
        <dbReference type="EMBL" id="AQW20649.1"/>
    </source>
</evidence>
<name>A0A1S6QGC7_9LACO</name>
<dbReference type="Proteomes" id="UP000030361">
    <property type="component" value="Chromosome"/>
</dbReference>
<dbReference type="eggNOG" id="ENOG502ZIF8">
    <property type="taxonomic scope" value="Bacteria"/>
</dbReference>